<dbReference type="Proteomes" id="UP000198406">
    <property type="component" value="Unassembled WGS sequence"/>
</dbReference>
<feature type="compositionally biased region" description="Basic and acidic residues" evidence="1">
    <location>
        <begin position="205"/>
        <end position="218"/>
    </location>
</feature>
<feature type="region of interest" description="Disordered" evidence="1">
    <location>
        <begin position="1"/>
        <end position="94"/>
    </location>
</feature>
<feature type="compositionally biased region" description="Basic and acidic residues" evidence="1">
    <location>
        <begin position="59"/>
        <end position="70"/>
    </location>
</feature>
<feature type="compositionally biased region" description="Basic residues" evidence="1">
    <location>
        <begin position="240"/>
        <end position="251"/>
    </location>
</feature>
<feature type="compositionally biased region" description="Basic and acidic residues" evidence="1">
    <location>
        <begin position="8"/>
        <end position="17"/>
    </location>
</feature>
<feature type="region of interest" description="Disordered" evidence="1">
    <location>
        <begin position="378"/>
        <end position="400"/>
    </location>
</feature>
<evidence type="ECO:0000256" key="1">
    <source>
        <dbReference type="SAM" id="MobiDB-lite"/>
    </source>
</evidence>
<dbReference type="OrthoDB" id="49510at2759"/>
<feature type="compositionally biased region" description="Polar residues" evidence="1">
    <location>
        <begin position="257"/>
        <end position="281"/>
    </location>
</feature>
<feature type="region of interest" description="Disordered" evidence="1">
    <location>
        <begin position="177"/>
        <end position="363"/>
    </location>
</feature>
<evidence type="ECO:0000313" key="3">
    <source>
        <dbReference type="Proteomes" id="UP000198406"/>
    </source>
</evidence>
<proteinExistence type="predicted"/>
<organism evidence="2 3">
    <name type="scientific">Fistulifera solaris</name>
    <name type="common">Oleaginous diatom</name>
    <dbReference type="NCBI Taxonomy" id="1519565"/>
    <lineage>
        <taxon>Eukaryota</taxon>
        <taxon>Sar</taxon>
        <taxon>Stramenopiles</taxon>
        <taxon>Ochrophyta</taxon>
        <taxon>Bacillariophyta</taxon>
        <taxon>Bacillariophyceae</taxon>
        <taxon>Bacillariophycidae</taxon>
        <taxon>Naviculales</taxon>
        <taxon>Naviculaceae</taxon>
        <taxon>Fistulifera</taxon>
    </lineage>
</organism>
<dbReference type="InParanoid" id="A0A1Z5JZV2"/>
<keyword evidence="3" id="KW-1185">Reference proteome</keyword>
<name>A0A1Z5JZV2_FISSO</name>
<feature type="compositionally biased region" description="Acidic residues" evidence="1">
    <location>
        <begin position="49"/>
        <end position="58"/>
    </location>
</feature>
<dbReference type="EMBL" id="BDSP01000137">
    <property type="protein sequence ID" value="GAX19439.1"/>
    <property type="molecule type" value="Genomic_DNA"/>
</dbReference>
<feature type="compositionally biased region" description="Basic residues" evidence="1">
    <location>
        <begin position="332"/>
        <end position="341"/>
    </location>
</feature>
<feature type="compositionally biased region" description="Polar residues" evidence="1">
    <location>
        <begin position="124"/>
        <end position="137"/>
    </location>
</feature>
<evidence type="ECO:0000313" key="2">
    <source>
        <dbReference type="EMBL" id="GAX19439.1"/>
    </source>
</evidence>
<feature type="compositionally biased region" description="Low complexity" evidence="1">
    <location>
        <begin position="226"/>
        <end position="239"/>
    </location>
</feature>
<feature type="region of interest" description="Disordered" evidence="1">
    <location>
        <begin position="112"/>
        <end position="143"/>
    </location>
</feature>
<accession>A0A1Z5JZV2</accession>
<feature type="compositionally biased region" description="Basic and acidic residues" evidence="1">
    <location>
        <begin position="342"/>
        <end position="355"/>
    </location>
</feature>
<sequence>MPSSTAETKPDETDRMDGSNAHAGDQLHGNDRKRSRPTGSSEGSHEDSDNPSDAEEGEQEYHQTTEDGRPKIATRARGSSGIPPRGKLELEDLQGMSEDEVMRALYEDPELAAAAAAAADKSGFASSNTAGQTSIPKLQSGKRVDGLKERGFPFVQWAVLMLLLGLATHQIYKSMLTPSASKSRAKKTSKAKNDKTVKSGSARNKVTEDAKEIEKELLDTETEVIPPAKQSASEKSSPSMKKKKVKTKKTKVASSTTQENGTTSKSQTKSAVTETWNQDDGWTTVGKESDPKPKVEVKNGSSQAAMKLDASAAVAEEKKATDSNEFQPVATKSKKKNKNKKKQENGDSSNHDKTSEQINGIEEDAALAMELQKYEERALASESIESNVDVWEEVKPKKRK</sequence>
<gene>
    <name evidence="2" type="ORF">FisN_19Hh010</name>
</gene>
<dbReference type="AlphaFoldDB" id="A0A1Z5JZV2"/>
<protein>
    <submittedName>
        <fullName evidence="2">Uncharacterized protein</fullName>
    </submittedName>
</protein>
<reference evidence="2 3" key="1">
    <citation type="journal article" date="2015" name="Plant Cell">
        <title>Oil accumulation by the oleaginous diatom Fistulifera solaris as revealed by the genome and transcriptome.</title>
        <authorList>
            <person name="Tanaka T."/>
            <person name="Maeda Y."/>
            <person name="Veluchamy A."/>
            <person name="Tanaka M."/>
            <person name="Abida H."/>
            <person name="Marechal E."/>
            <person name="Bowler C."/>
            <person name="Muto M."/>
            <person name="Sunaga Y."/>
            <person name="Tanaka M."/>
            <person name="Yoshino T."/>
            <person name="Taniguchi T."/>
            <person name="Fukuda Y."/>
            <person name="Nemoto M."/>
            <person name="Matsumoto M."/>
            <person name="Wong P.S."/>
            <person name="Aburatani S."/>
            <person name="Fujibuchi W."/>
        </authorList>
    </citation>
    <scope>NUCLEOTIDE SEQUENCE [LARGE SCALE GENOMIC DNA]</scope>
    <source>
        <strain evidence="2 3">JPCC DA0580</strain>
    </source>
</reference>
<feature type="compositionally biased region" description="Basic and acidic residues" evidence="1">
    <location>
        <begin position="287"/>
        <end position="297"/>
    </location>
</feature>
<comment type="caution">
    <text evidence="2">The sequence shown here is derived from an EMBL/GenBank/DDBJ whole genome shotgun (WGS) entry which is preliminary data.</text>
</comment>